<accession>E0S7C3</accession>
<name>E0S7C3_ENCIT</name>
<dbReference type="InterPro" id="IPR006689">
    <property type="entry name" value="Small_GTPase_ARF/SAR"/>
</dbReference>
<sequence length="207" mass="24132">MDGVWGSIKRKLKDMYDRIFVVRMRVAVIGPEKSGKSSIVMKMFGDGLRYQGKQNDAEVYKYDEDYMSYVVYDLKGKKNTRRKWDYFHGMCDVILYCVDSSGDEEEWGEAREKLKSMVYRNLRSKKNILVLGTKNERGNALECIEIVLKLDLLDIEGREVACFSVSAEKNVNVECIKTWLRGQSSFVRSRWGSRVVRSWWKAGFVEN</sequence>
<dbReference type="AlphaFoldDB" id="E0S7C3"/>
<dbReference type="SUPFAM" id="SSF52540">
    <property type="entry name" value="P-loop containing nucleoside triphosphate hydrolases"/>
    <property type="match status" value="1"/>
</dbReference>
<feature type="binding site" evidence="3">
    <location>
        <begin position="30"/>
        <end position="37"/>
    </location>
    <ligand>
        <name>GTP</name>
        <dbReference type="ChEBI" id="CHEBI:37565"/>
    </ligand>
</feature>
<dbReference type="KEGG" id="ein:Eint_051040"/>
<protein>
    <submittedName>
        <fullName evidence="5">Uncharacterized protein</fullName>
    </submittedName>
</protein>
<dbReference type="GeneID" id="9699232"/>
<keyword evidence="6" id="KW-1185">Reference proteome</keyword>
<dbReference type="GO" id="GO:0046872">
    <property type="term" value="F:metal ion binding"/>
    <property type="evidence" value="ECO:0007669"/>
    <property type="project" value="UniProtKB-KW"/>
</dbReference>
<dbReference type="PANTHER" id="PTHR45732">
    <property type="entry name" value="ADP-RIBOSYLATION FACTOR-LIKE PROTEIN 8"/>
    <property type="match status" value="1"/>
</dbReference>
<dbReference type="OrthoDB" id="2011769at2759"/>
<gene>
    <name evidence="5" type="ORF">Eint_051040</name>
</gene>
<dbReference type="InterPro" id="IPR027417">
    <property type="entry name" value="P-loop_NTPase"/>
</dbReference>
<dbReference type="SMART" id="SM00177">
    <property type="entry name" value="ARF"/>
    <property type="match status" value="1"/>
</dbReference>
<dbReference type="GO" id="GO:0005525">
    <property type="term" value="F:GTP binding"/>
    <property type="evidence" value="ECO:0007669"/>
    <property type="project" value="UniProtKB-KW"/>
</dbReference>
<reference evidence="5 6" key="2">
    <citation type="journal article" date="2012" name="Proc. Natl. Acad. Sci. U.S.A.">
        <title>Gain and loss of multiple functionally related, horizontally transferred genes in the reduced genomes of two microsporidian parasites.</title>
        <authorList>
            <person name="Pombert J.-F."/>
            <person name="Selman M."/>
            <person name="Burki F."/>
            <person name="Bardell F.T."/>
            <person name="Farinelli L."/>
            <person name="Solter L.F."/>
            <person name="Whitman D.W."/>
            <person name="Weiss L.M."/>
            <person name="Corradi N."/>
            <person name="Keeling P.J."/>
        </authorList>
    </citation>
    <scope>NUCLEOTIDE SEQUENCE [LARGE SCALE GENOMIC DNA]</scope>
    <source>
        <strain evidence="5 6">ATCC 50506</strain>
    </source>
</reference>
<keyword evidence="4" id="KW-0460">Magnesium</keyword>
<dbReference type="Proteomes" id="UP000002313">
    <property type="component" value="Chromosome V"/>
</dbReference>
<dbReference type="GO" id="GO:0003924">
    <property type="term" value="F:GTPase activity"/>
    <property type="evidence" value="ECO:0007669"/>
    <property type="project" value="InterPro"/>
</dbReference>
<evidence type="ECO:0000256" key="1">
    <source>
        <dbReference type="ARBA" id="ARBA00022741"/>
    </source>
</evidence>
<dbReference type="RefSeq" id="XP_003072911.1">
    <property type="nucleotide sequence ID" value="XM_003072865.1"/>
</dbReference>
<reference evidence="5 6" key="1">
    <citation type="journal article" date="2010" name="Nat. Commun.">
        <title>The complete sequence of the smallest known nuclear genome from the microsporidian Encephalitozoon intestinalis.</title>
        <authorList>
            <person name="Corradi N."/>
            <person name="Pombert J.-F."/>
            <person name="Farinelli L."/>
            <person name="Didier E.S."/>
            <person name="Keeling P.J."/>
        </authorList>
    </citation>
    <scope>NUCLEOTIDE SEQUENCE [LARGE SCALE GENOMIC DNA]</scope>
    <source>
        <strain evidence="5 6">ATCC 50506</strain>
    </source>
</reference>
<evidence type="ECO:0000256" key="4">
    <source>
        <dbReference type="PIRSR" id="PIRSR606689-2"/>
    </source>
</evidence>
<evidence type="ECO:0000256" key="2">
    <source>
        <dbReference type="ARBA" id="ARBA00023134"/>
    </source>
</evidence>
<dbReference type="Gene3D" id="3.40.50.300">
    <property type="entry name" value="P-loop containing nucleotide triphosphate hydrolases"/>
    <property type="match status" value="1"/>
</dbReference>
<dbReference type="EMBL" id="CP001946">
    <property type="protein sequence ID" value="ADM11551.1"/>
    <property type="molecule type" value="Genomic_DNA"/>
</dbReference>
<dbReference type="Pfam" id="PF00025">
    <property type="entry name" value="Arf"/>
    <property type="match status" value="1"/>
</dbReference>
<keyword evidence="4" id="KW-0479">Metal-binding</keyword>
<proteinExistence type="predicted"/>
<evidence type="ECO:0000256" key="3">
    <source>
        <dbReference type="PIRSR" id="PIRSR606689-1"/>
    </source>
</evidence>
<keyword evidence="2 3" id="KW-0342">GTP-binding</keyword>
<feature type="binding site" evidence="4">
    <location>
        <position position="37"/>
    </location>
    <ligand>
        <name>Mg(2+)</name>
        <dbReference type="ChEBI" id="CHEBI:18420"/>
    </ligand>
</feature>
<dbReference type="HOGENOM" id="CLU_040729_10_5_1"/>
<organism evidence="5 6">
    <name type="scientific">Encephalitozoon intestinalis (strain ATCC 50506)</name>
    <name type="common">Microsporidian parasite</name>
    <name type="synonym">Septata intestinalis</name>
    <dbReference type="NCBI Taxonomy" id="876142"/>
    <lineage>
        <taxon>Eukaryota</taxon>
        <taxon>Fungi</taxon>
        <taxon>Fungi incertae sedis</taxon>
        <taxon>Microsporidia</taxon>
        <taxon>Unikaryonidae</taxon>
        <taxon>Encephalitozoon</taxon>
    </lineage>
</organism>
<dbReference type="PANTHER" id="PTHR45732:SF7">
    <property type="entry name" value="ADP-RIBOSYLATION FACTOR-LIKE PROTEIN 8"/>
    <property type="match status" value="1"/>
</dbReference>
<evidence type="ECO:0000313" key="6">
    <source>
        <dbReference type="Proteomes" id="UP000002313"/>
    </source>
</evidence>
<evidence type="ECO:0000313" key="5">
    <source>
        <dbReference type="EMBL" id="ADM11551.1"/>
    </source>
</evidence>
<feature type="binding site" evidence="3">
    <location>
        <position position="76"/>
    </location>
    <ligand>
        <name>GTP</name>
        <dbReference type="ChEBI" id="CHEBI:37565"/>
    </ligand>
</feature>
<dbReference type="VEuPathDB" id="MicrosporidiaDB:Eint_051040"/>
<keyword evidence="1 3" id="KW-0547">Nucleotide-binding</keyword>